<keyword evidence="2" id="KW-1185">Reference proteome</keyword>
<proteinExistence type="predicted"/>
<comment type="caution">
    <text evidence="1">The sequence shown here is derived from an EMBL/GenBank/DDBJ whole genome shotgun (WGS) entry which is preliminary data.</text>
</comment>
<gene>
    <name evidence="1" type="ORF">AKO1_002826</name>
</gene>
<accession>A0AAW2YSK0</accession>
<protein>
    <submittedName>
        <fullName evidence="1">Uncharacterized protein</fullName>
    </submittedName>
</protein>
<organism evidence="1 2">
    <name type="scientific">Acrasis kona</name>
    <dbReference type="NCBI Taxonomy" id="1008807"/>
    <lineage>
        <taxon>Eukaryota</taxon>
        <taxon>Discoba</taxon>
        <taxon>Heterolobosea</taxon>
        <taxon>Tetramitia</taxon>
        <taxon>Eutetramitia</taxon>
        <taxon>Acrasidae</taxon>
        <taxon>Acrasis</taxon>
    </lineage>
</organism>
<dbReference type="AlphaFoldDB" id="A0AAW2YSK0"/>
<dbReference type="Proteomes" id="UP001431209">
    <property type="component" value="Unassembled WGS sequence"/>
</dbReference>
<name>A0AAW2YSK0_9EUKA</name>
<evidence type="ECO:0000313" key="1">
    <source>
        <dbReference type="EMBL" id="KAL0480378.1"/>
    </source>
</evidence>
<reference evidence="1 2" key="1">
    <citation type="submission" date="2024-03" db="EMBL/GenBank/DDBJ databases">
        <title>The Acrasis kona genome and developmental transcriptomes reveal deep origins of eukaryotic multicellular pathways.</title>
        <authorList>
            <person name="Sheikh S."/>
            <person name="Fu C.-J."/>
            <person name="Brown M.W."/>
            <person name="Baldauf S.L."/>
        </authorList>
    </citation>
    <scope>NUCLEOTIDE SEQUENCE [LARGE SCALE GENOMIC DNA]</scope>
    <source>
        <strain evidence="1 2">ATCC MYA-3509</strain>
    </source>
</reference>
<sequence>MLLLDIQSQERREVYVIVKIFFTRFLIKAERKYPYRWMMNGSKRDDDSKVDLVRRRSELSEQSSNERENAITKPFLSKLCNLLYMVLTSDVIDDADVINFLNIINQMLEEEKKLGDNTLHKILSSSIFEGEAMFDDKVNKNSFLNAVRDKSKQSQGAQKMLVDLIKILCNDDEIEFQKYMGEKNCIIQ</sequence>
<evidence type="ECO:0000313" key="2">
    <source>
        <dbReference type="Proteomes" id="UP001431209"/>
    </source>
</evidence>
<dbReference type="EMBL" id="JAOPGA020000654">
    <property type="protein sequence ID" value="KAL0480378.1"/>
    <property type="molecule type" value="Genomic_DNA"/>
</dbReference>